<dbReference type="InterPro" id="IPR050430">
    <property type="entry name" value="Peptidase_S1"/>
</dbReference>
<evidence type="ECO:0000256" key="9">
    <source>
        <dbReference type="ARBA" id="ARBA00023157"/>
    </source>
</evidence>
<evidence type="ECO:0000256" key="8">
    <source>
        <dbReference type="ARBA" id="ARBA00023145"/>
    </source>
</evidence>
<dbReference type="InterPro" id="IPR001314">
    <property type="entry name" value="Peptidase_S1A"/>
</dbReference>
<accession>A0A034WRZ4</accession>
<dbReference type="SMART" id="SM00020">
    <property type="entry name" value="Tryp_SPc"/>
    <property type="match status" value="1"/>
</dbReference>
<keyword evidence="6 10" id="KW-0378">Hydrolase</keyword>
<dbReference type="PROSITE" id="PS00135">
    <property type="entry name" value="TRYPSIN_SER"/>
    <property type="match status" value="1"/>
</dbReference>
<dbReference type="AlphaFoldDB" id="A0A034WRZ4"/>
<dbReference type="InterPro" id="IPR009003">
    <property type="entry name" value="Peptidase_S1_PA"/>
</dbReference>
<organism evidence="13">
    <name type="scientific">Bactrocera dorsalis</name>
    <name type="common">Oriental fruit fly</name>
    <name type="synonym">Dacus dorsalis</name>
    <dbReference type="NCBI Taxonomy" id="27457"/>
    <lineage>
        <taxon>Eukaryota</taxon>
        <taxon>Metazoa</taxon>
        <taxon>Ecdysozoa</taxon>
        <taxon>Arthropoda</taxon>
        <taxon>Hexapoda</taxon>
        <taxon>Insecta</taxon>
        <taxon>Pterygota</taxon>
        <taxon>Neoptera</taxon>
        <taxon>Endopterygota</taxon>
        <taxon>Diptera</taxon>
        <taxon>Brachycera</taxon>
        <taxon>Muscomorpha</taxon>
        <taxon>Tephritoidea</taxon>
        <taxon>Tephritidae</taxon>
        <taxon>Bactrocera</taxon>
        <taxon>Bactrocera</taxon>
    </lineage>
</organism>
<proteinExistence type="inferred from homology"/>
<evidence type="ECO:0000313" key="15">
    <source>
        <dbReference type="RefSeq" id="XP_011206512.1"/>
    </source>
</evidence>
<feature type="domain" description="Peptidase S1" evidence="12">
    <location>
        <begin position="32"/>
        <end position="262"/>
    </location>
</feature>
<keyword evidence="5 11" id="KW-0732">Signal</keyword>
<dbReference type="FunFam" id="2.40.10.10:FF:000077">
    <property type="entry name" value="Predicted protein"/>
    <property type="match status" value="1"/>
</dbReference>
<evidence type="ECO:0000259" key="12">
    <source>
        <dbReference type="PROSITE" id="PS50240"/>
    </source>
</evidence>
<gene>
    <name evidence="13" type="primary">TRY3</name>
    <name evidence="15" type="synonym">LOC105228392</name>
</gene>
<dbReference type="GO" id="GO:0004252">
    <property type="term" value="F:serine-type endopeptidase activity"/>
    <property type="evidence" value="ECO:0007669"/>
    <property type="project" value="InterPro"/>
</dbReference>
<dbReference type="EMBL" id="GAKP01002419">
    <property type="protein sequence ID" value="JAC56533.1"/>
    <property type="molecule type" value="Transcribed_RNA"/>
</dbReference>
<dbReference type="Proteomes" id="UP001652620">
    <property type="component" value="Chromosome 3"/>
</dbReference>
<name>A0A034WRZ4_BACDO</name>
<dbReference type="PROSITE" id="PS00134">
    <property type="entry name" value="TRYPSIN_HIS"/>
    <property type="match status" value="1"/>
</dbReference>
<evidence type="ECO:0000256" key="7">
    <source>
        <dbReference type="ARBA" id="ARBA00022825"/>
    </source>
</evidence>
<sequence length="267" mass="28332">MCHLFIILLGFYVVITNGATSVNRLYPLDGRIVGGTNTNIKEHPYQVSLLKYGSHTCGGSILNTGNNKTNGFFVITAAHCVTPYTPQNYAVKFGITSLYQLSPIALVDVIVRHENYNPLTSDYDIALIKLRNQIPFSSSTQPIPMSSISPADGTAAVVTGWGSTSEGGSLSPTLQAVTVKVVDPIVCATEYAPYGVITERMLCAGVPQGGKDSCQGDSGGPLVADGVQIGIVSWGLGCAKPGFPGVYSRVPSLYSWIQKNVKILEAL</sequence>
<evidence type="ECO:0000313" key="13">
    <source>
        <dbReference type="EMBL" id="JAC56533.1"/>
    </source>
</evidence>
<dbReference type="InterPro" id="IPR001254">
    <property type="entry name" value="Trypsin_dom"/>
</dbReference>
<evidence type="ECO:0000256" key="3">
    <source>
        <dbReference type="ARBA" id="ARBA00022525"/>
    </source>
</evidence>
<dbReference type="InterPro" id="IPR018114">
    <property type="entry name" value="TRYPSIN_HIS"/>
</dbReference>
<protein>
    <submittedName>
        <fullName evidence="13">Trypsin-3</fullName>
    </submittedName>
    <submittedName>
        <fullName evidence="15">trypsin alpha-3</fullName>
    </submittedName>
</protein>
<dbReference type="RefSeq" id="XP_011206512.1">
    <property type="nucleotide sequence ID" value="XM_011208210.3"/>
</dbReference>
<keyword evidence="9" id="KW-1015">Disulfide bond</keyword>
<dbReference type="CDD" id="cd00190">
    <property type="entry name" value="Tryp_SPc"/>
    <property type="match status" value="1"/>
</dbReference>
<keyword evidence="4 10" id="KW-0645">Protease</keyword>
<dbReference type="PANTHER" id="PTHR24276">
    <property type="entry name" value="POLYSERASE-RELATED"/>
    <property type="match status" value="1"/>
</dbReference>
<dbReference type="GO" id="GO:0006508">
    <property type="term" value="P:proteolysis"/>
    <property type="evidence" value="ECO:0007669"/>
    <property type="project" value="UniProtKB-KW"/>
</dbReference>
<dbReference type="RefSeq" id="XP_011206512.2">
    <property type="nucleotide sequence ID" value="XM_011208210.4"/>
</dbReference>
<dbReference type="KEGG" id="bdr:105228392"/>
<reference evidence="13" key="1">
    <citation type="journal article" date="2014" name="BMC Genomics">
        <title>Characterizing the developmental transcriptome of the oriental fruit fly, Bactrocera dorsalis (Diptera: Tephritidae) through comparative genomic analysis with Drosophila melanogaster utilizing modENCODE datasets.</title>
        <authorList>
            <person name="Geib S.M."/>
            <person name="Calla B."/>
            <person name="Hall B."/>
            <person name="Hou S."/>
            <person name="Manoukis N.C."/>
        </authorList>
    </citation>
    <scope>NUCLEOTIDE SEQUENCE</scope>
    <source>
        <strain evidence="13">Punador</strain>
    </source>
</reference>
<evidence type="ECO:0000256" key="1">
    <source>
        <dbReference type="ARBA" id="ARBA00004613"/>
    </source>
</evidence>
<dbReference type="GO" id="GO:0005576">
    <property type="term" value="C:extracellular region"/>
    <property type="evidence" value="ECO:0007669"/>
    <property type="project" value="UniProtKB-SubCell"/>
</dbReference>
<keyword evidence="8" id="KW-0865">Zymogen</keyword>
<keyword evidence="3" id="KW-0964">Secreted</keyword>
<dbReference type="PRINTS" id="PR00722">
    <property type="entry name" value="CHYMOTRYPSIN"/>
</dbReference>
<evidence type="ECO:0000313" key="14">
    <source>
        <dbReference type="Proteomes" id="UP001652620"/>
    </source>
</evidence>
<evidence type="ECO:0000256" key="11">
    <source>
        <dbReference type="SAM" id="SignalP"/>
    </source>
</evidence>
<dbReference type="OrthoDB" id="10059102at2759"/>
<dbReference type="PANTHER" id="PTHR24276:SF91">
    <property type="entry name" value="AT26814P-RELATED"/>
    <property type="match status" value="1"/>
</dbReference>
<reference evidence="15" key="2">
    <citation type="submission" date="2022-04" db="UniProtKB">
        <authorList>
            <consortium name="RefSeq"/>
        </authorList>
    </citation>
    <scope>IDENTIFICATION</scope>
    <source>
        <strain evidence="15">Punador</strain>
    </source>
</reference>
<dbReference type="PROSITE" id="PS50240">
    <property type="entry name" value="TRYPSIN_DOM"/>
    <property type="match status" value="1"/>
</dbReference>
<evidence type="ECO:0000256" key="4">
    <source>
        <dbReference type="ARBA" id="ARBA00022670"/>
    </source>
</evidence>
<dbReference type="Gene3D" id="2.40.10.10">
    <property type="entry name" value="Trypsin-like serine proteases"/>
    <property type="match status" value="1"/>
</dbReference>
<feature type="signal peptide" evidence="11">
    <location>
        <begin position="1"/>
        <end position="18"/>
    </location>
</feature>
<evidence type="ECO:0000256" key="10">
    <source>
        <dbReference type="RuleBase" id="RU363034"/>
    </source>
</evidence>
<dbReference type="Pfam" id="PF00089">
    <property type="entry name" value="Trypsin"/>
    <property type="match status" value="1"/>
</dbReference>
<keyword evidence="7 10" id="KW-0720">Serine protease</keyword>
<feature type="chain" id="PRO_5044538232" evidence="11">
    <location>
        <begin position="19"/>
        <end position="267"/>
    </location>
</feature>
<dbReference type="InterPro" id="IPR043504">
    <property type="entry name" value="Peptidase_S1_PA_chymotrypsin"/>
</dbReference>
<comment type="subcellular location">
    <subcellularLocation>
        <location evidence="1">Secreted</location>
    </subcellularLocation>
</comment>
<dbReference type="GeneID" id="105228392"/>
<dbReference type="SUPFAM" id="SSF50494">
    <property type="entry name" value="Trypsin-like serine proteases"/>
    <property type="match status" value="1"/>
</dbReference>
<dbReference type="InterPro" id="IPR033116">
    <property type="entry name" value="TRYPSIN_SER"/>
</dbReference>
<evidence type="ECO:0000256" key="2">
    <source>
        <dbReference type="ARBA" id="ARBA00007664"/>
    </source>
</evidence>
<keyword evidence="14" id="KW-1185">Reference proteome</keyword>
<evidence type="ECO:0000256" key="5">
    <source>
        <dbReference type="ARBA" id="ARBA00022729"/>
    </source>
</evidence>
<evidence type="ECO:0000256" key="6">
    <source>
        <dbReference type="ARBA" id="ARBA00022801"/>
    </source>
</evidence>
<comment type="similarity">
    <text evidence="2">Belongs to the peptidase S1 family.</text>
</comment>